<accession>A0ACB9GXP0</accession>
<proteinExistence type="predicted"/>
<protein>
    <submittedName>
        <fullName evidence="1">Uncharacterized protein</fullName>
    </submittedName>
</protein>
<comment type="caution">
    <text evidence="1">The sequence shown here is derived from an EMBL/GenBank/DDBJ whole genome shotgun (WGS) entry which is preliminary data.</text>
</comment>
<dbReference type="Proteomes" id="UP001055811">
    <property type="component" value="Linkage Group LG01"/>
</dbReference>
<reference evidence="1 2" key="2">
    <citation type="journal article" date="2022" name="Mol. Ecol. Resour.">
        <title>The genomes of chicory, endive, great burdock and yacon provide insights into Asteraceae paleo-polyploidization history and plant inulin production.</title>
        <authorList>
            <person name="Fan W."/>
            <person name="Wang S."/>
            <person name="Wang H."/>
            <person name="Wang A."/>
            <person name="Jiang F."/>
            <person name="Liu H."/>
            <person name="Zhao H."/>
            <person name="Xu D."/>
            <person name="Zhang Y."/>
        </authorList>
    </citation>
    <scope>NUCLEOTIDE SEQUENCE [LARGE SCALE GENOMIC DNA]</scope>
    <source>
        <strain evidence="2">cv. Punajuju</strain>
        <tissue evidence="1">Leaves</tissue>
    </source>
</reference>
<evidence type="ECO:0000313" key="1">
    <source>
        <dbReference type="EMBL" id="KAI3787986.1"/>
    </source>
</evidence>
<sequence length="137" mass="15788">MPGYGSCYQDKGVCCVGLLALTEGHNGNLSTDDNLSSSELTIKEKRVKMNDHIEDMEFSYDINSLDKDRDHYNSLWSTSNCIGQRELRDWLWKLWIGKPELRDSIRKDCVIAWTDEKPDFPKLISLNLMLAFSIKNP</sequence>
<gene>
    <name evidence="1" type="ORF">L2E82_00535</name>
</gene>
<organism evidence="1 2">
    <name type="scientific">Cichorium intybus</name>
    <name type="common">Chicory</name>
    <dbReference type="NCBI Taxonomy" id="13427"/>
    <lineage>
        <taxon>Eukaryota</taxon>
        <taxon>Viridiplantae</taxon>
        <taxon>Streptophyta</taxon>
        <taxon>Embryophyta</taxon>
        <taxon>Tracheophyta</taxon>
        <taxon>Spermatophyta</taxon>
        <taxon>Magnoliopsida</taxon>
        <taxon>eudicotyledons</taxon>
        <taxon>Gunneridae</taxon>
        <taxon>Pentapetalae</taxon>
        <taxon>asterids</taxon>
        <taxon>campanulids</taxon>
        <taxon>Asterales</taxon>
        <taxon>Asteraceae</taxon>
        <taxon>Cichorioideae</taxon>
        <taxon>Cichorieae</taxon>
        <taxon>Cichoriinae</taxon>
        <taxon>Cichorium</taxon>
    </lineage>
</organism>
<evidence type="ECO:0000313" key="2">
    <source>
        <dbReference type="Proteomes" id="UP001055811"/>
    </source>
</evidence>
<name>A0ACB9GXP0_CICIN</name>
<keyword evidence="2" id="KW-1185">Reference proteome</keyword>
<reference evidence="2" key="1">
    <citation type="journal article" date="2022" name="Mol. Ecol. Resour.">
        <title>The genomes of chicory, endive, great burdock and yacon provide insights into Asteraceae palaeo-polyploidization history and plant inulin production.</title>
        <authorList>
            <person name="Fan W."/>
            <person name="Wang S."/>
            <person name="Wang H."/>
            <person name="Wang A."/>
            <person name="Jiang F."/>
            <person name="Liu H."/>
            <person name="Zhao H."/>
            <person name="Xu D."/>
            <person name="Zhang Y."/>
        </authorList>
    </citation>
    <scope>NUCLEOTIDE SEQUENCE [LARGE SCALE GENOMIC DNA]</scope>
    <source>
        <strain evidence="2">cv. Punajuju</strain>
    </source>
</reference>
<dbReference type="EMBL" id="CM042009">
    <property type="protein sequence ID" value="KAI3787986.1"/>
    <property type="molecule type" value="Genomic_DNA"/>
</dbReference>